<organism evidence="1 2">
    <name type="scientific">Mucilaginibacter lappiensis</name>
    <dbReference type="NCBI Taxonomy" id="354630"/>
    <lineage>
        <taxon>Bacteria</taxon>
        <taxon>Pseudomonadati</taxon>
        <taxon>Bacteroidota</taxon>
        <taxon>Sphingobacteriia</taxon>
        <taxon>Sphingobacteriales</taxon>
        <taxon>Sphingobacteriaceae</taxon>
        <taxon>Mucilaginibacter</taxon>
    </lineage>
</organism>
<reference evidence="1 2" key="1">
    <citation type="submission" date="2020-08" db="EMBL/GenBank/DDBJ databases">
        <title>Genomic Encyclopedia of Type Strains, Phase IV (KMG-V): Genome sequencing to study the core and pangenomes of soil and plant-associated prokaryotes.</title>
        <authorList>
            <person name="Whitman W."/>
        </authorList>
    </citation>
    <scope>NUCLEOTIDE SEQUENCE [LARGE SCALE GENOMIC DNA]</scope>
    <source>
        <strain evidence="1 2">MP601</strain>
    </source>
</reference>
<name>A0A841JF51_9SPHI</name>
<accession>A0A841JF51</accession>
<sequence length="57" mass="6739">MKNPDYPEKINYHGSIIYYRHSSFYIHDIYITQARKKIISASNTIKEEFSGSRTVLL</sequence>
<proteinExistence type="predicted"/>
<comment type="caution">
    <text evidence="1">The sequence shown here is derived from an EMBL/GenBank/DDBJ whole genome shotgun (WGS) entry which is preliminary data.</text>
</comment>
<evidence type="ECO:0000313" key="2">
    <source>
        <dbReference type="Proteomes" id="UP000548326"/>
    </source>
</evidence>
<evidence type="ECO:0000313" key="1">
    <source>
        <dbReference type="EMBL" id="MBB6126701.1"/>
    </source>
</evidence>
<dbReference type="EMBL" id="JACHCA010000002">
    <property type="protein sequence ID" value="MBB6126701.1"/>
    <property type="molecule type" value="Genomic_DNA"/>
</dbReference>
<gene>
    <name evidence="1" type="ORF">HDF22_000806</name>
</gene>
<protein>
    <submittedName>
        <fullName evidence="1">Uncharacterized protein</fullName>
    </submittedName>
</protein>
<dbReference type="Proteomes" id="UP000548326">
    <property type="component" value="Unassembled WGS sequence"/>
</dbReference>
<dbReference type="AlphaFoldDB" id="A0A841JF51"/>